<evidence type="ECO:0000313" key="2">
    <source>
        <dbReference type="EMBL" id="EKF19671.1"/>
    </source>
</evidence>
<reference evidence="2 3" key="1">
    <citation type="journal article" date="2012" name="J. Bacteriol.">
        <title>Genome Sequence of Nitratireductor pacificus Type Strain pht-3B.</title>
        <authorList>
            <person name="Lai Q."/>
            <person name="Li G."/>
            <person name="Shao Z."/>
        </authorList>
    </citation>
    <scope>NUCLEOTIDE SEQUENCE [LARGE SCALE GENOMIC DNA]</scope>
    <source>
        <strain evidence="3">pht-3B</strain>
    </source>
</reference>
<dbReference type="AlphaFoldDB" id="K2MC24"/>
<comment type="caution">
    <text evidence="2">The sequence shown here is derived from an EMBL/GenBank/DDBJ whole genome shotgun (WGS) entry which is preliminary data.</text>
</comment>
<name>K2MC24_9HYPH</name>
<dbReference type="EMBL" id="AMRM01000006">
    <property type="protein sequence ID" value="EKF19671.1"/>
    <property type="molecule type" value="Genomic_DNA"/>
</dbReference>
<dbReference type="Pfam" id="PF06674">
    <property type="entry name" value="DUF1176"/>
    <property type="match status" value="1"/>
</dbReference>
<keyword evidence="1" id="KW-0732">Signal</keyword>
<dbReference type="Proteomes" id="UP000006786">
    <property type="component" value="Unassembled WGS sequence"/>
</dbReference>
<accession>K2MC24</accession>
<organism evidence="2 3">
    <name type="scientific">Nitratireductor pacificus pht-3B</name>
    <dbReference type="NCBI Taxonomy" id="391937"/>
    <lineage>
        <taxon>Bacteria</taxon>
        <taxon>Pseudomonadati</taxon>
        <taxon>Pseudomonadota</taxon>
        <taxon>Alphaproteobacteria</taxon>
        <taxon>Hyphomicrobiales</taxon>
        <taxon>Phyllobacteriaceae</taxon>
        <taxon>Nitratireductor</taxon>
    </lineage>
</organism>
<dbReference type="InterPro" id="IPR009560">
    <property type="entry name" value="DUF1176"/>
</dbReference>
<dbReference type="eggNOG" id="ENOG5032T2K">
    <property type="taxonomic scope" value="Bacteria"/>
</dbReference>
<evidence type="ECO:0000313" key="3">
    <source>
        <dbReference type="Proteomes" id="UP000006786"/>
    </source>
</evidence>
<protein>
    <recommendedName>
        <fullName evidence="4">DUF1176 domain-containing protein</fullName>
    </recommendedName>
</protein>
<evidence type="ECO:0000256" key="1">
    <source>
        <dbReference type="SAM" id="SignalP"/>
    </source>
</evidence>
<proteinExistence type="predicted"/>
<dbReference type="PATRIC" id="fig|391937.3.peg.1491"/>
<sequence length="342" mass="37130">MMRFALIAAAAMAASPVPALAQEAYLDDRSTPEALLRSLYNAVNRQEYARAFDYFSTPPAASVEAYAAGYAETEHVALATGAATTEGAAGTTFYAVPVAIRARGKDGGEQVFAGCYTLRLSNPQIQGTPYTPLHIEKASLKRAEGALNDVLPAQCGDGAPVEADAALSNARAMFAATYGETCTLAGDPEAAEPQVYSIPFNYSYESADTPKHEARLFRFLCDRGAYNELHAYLLADENGNVSPLQFATPELDIQYENDDREGKVEDLRIIGYKTDGRLVNSEYDPETLTLLSHAKWRGMGDAFSSGKWIFREGSFSLVRYDMDASYDGESEPVTLLDYHSGP</sequence>
<feature type="chain" id="PRO_5003863533" description="DUF1176 domain-containing protein" evidence="1">
    <location>
        <begin position="22"/>
        <end position="342"/>
    </location>
</feature>
<keyword evidence="3" id="KW-1185">Reference proteome</keyword>
<gene>
    <name evidence="2" type="ORF">NA2_07252</name>
</gene>
<feature type="signal peptide" evidence="1">
    <location>
        <begin position="1"/>
        <end position="21"/>
    </location>
</feature>
<evidence type="ECO:0008006" key="4">
    <source>
        <dbReference type="Google" id="ProtNLM"/>
    </source>
</evidence>